<keyword evidence="1" id="KW-1133">Transmembrane helix</keyword>
<dbReference type="EMBL" id="CH476734">
    <property type="protein sequence ID" value="EIE80116.1"/>
    <property type="molecule type" value="Genomic_DNA"/>
</dbReference>
<feature type="transmembrane region" description="Helical" evidence="1">
    <location>
        <begin position="20"/>
        <end position="43"/>
    </location>
</feature>
<dbReference type="InParanoid" id="I1BV86"/>
<dbReference type="RefSeq" id="XP_067515512.1">
    <property type="nucleotide sequence ID" value="XM_067659411.1"/>
</dbReference>
<dbReference type="Proteomes" id="UP000009138">
    <property type="component" value="Unassembled WGS sequence"/>
</dbReference>
<dbReference type="OMA" id="ITHYARR"/>
<keyword evidence="3" id="KW-1185">Reference proteome</keyword>
<accession>I1BV86</accession>
<evidence type="ECO:0000256" key="1">
    <source>
        <dbReference type="SAM" id="Phobius"/>
    </source>
</evidence>
<dbReference type="eggNOG" id="ENOG502TAPR">
    <property type="taxonomic scope" value="Eukaryota"/>
</dbReference>
<gene>
    <name evidence="2" type="ORF">RO3G_04821</name>
</gene>
<evidence type="ECO:0000313" key="2">
    <source>
        <dbReference type="EMBL" id="EIE80116.1"/>
    </source>
</evidence>
<dbReference type="AlphaFoldDB" id="I1BV86"/>
<reference evidence="2 3" key="1">
    <citation type="journal article" date="2009" name="PLoS Genet.">
        <title>Genomic analysis of the basal lineage fungus Rhizopus oryzae reveals a whole-genome duplication.</title>
        <authorList>
            <person name="Ma L.-J."/>
            <person name="Ibrahim A.S."/>
            <person name="Skory C."/>
            <person name="Grabherr M.G."/>
            <person name="Burger G."/>
            <person name="Butler M."/>
            <person name="Elias M."/>
            <person name="Idnurm A."/>
            <person name="Lang B.F."/>
            <person name="Sone T."/>
            <person name="Abe A."/>
            <person name="Calvo S.E."/>
            <person name="Corrochano L.M."/>
            <person name="Engels R."/>
            <person name="Fu J."/>
            <person name="Hansberg W."/>
            <person name="Kim J.-M."/>
            <person name="Kodira C.D."/>
            <person name="Koehrsen M.J."/>
            <person name="Liu B."/>
            <person name="Miranda-Saavedra D."/>
            <person name="O'Leary S."/>
            <person name="Ortiz-Castellanos L."/>
            <person name="Poulter R."/>
            <person name="Rodriguez-Romero J."/>
            <person name="Ruiz-Herrera J."/>
            <person name="Shen Y.-Q."/>
            <person name="Zeng Q."/>
            <person name="Galagan J."/>
            <person name="Birren B.W."/>
            <person name="Cuomo C.A."/>
            <person name="Wickes B.L."/>
        </authorList>
    </citation>
    <scope>NUCLEOTIDE SEQUENCE [LARGE SCALE GENOMIC DNA]</scope>
    <source>
        <strain evidence="3">RA 99-880 / ATCC MYA-4621 / FGSC 9543 / NRRL 43880</strain>
    </source>
</reference>
<evidence type="ECO:0000313" key="3">
    <source>
        <dbReference type="Proteomes" id="UP000009138"/>
    </source>
</evidence>
<organism evidence="2 3">
    <name type="scientific">Rhizopus delemar (strain RA 99-880 / ATCC MYA-4621 / FGSC 9543 / NRRL 43880)</name>
    <name type="common">Mucormycosis agent</name>
    <name type="synonym">Rhizopus arrhizus var. delemar</name>
    <dbReference type="NCBI Taxonomy" id="246409"/>
    <lineage>
        <taxon>Eukaryota</taxon>
        <taxon>Fungi</taxon>
        <taxon>Fungi incertae sedis</taxon>
        <taxon>Mucoromycota</taxon>
        <taxon>Mucoromycotina</taxon>
        <taxon>Mucoromycetes</taxon>
        <taxon>Mucorales</taxon>
        <taxon>Mucorineae</taxon>
        <taxon>Rhizopodaceae</taxon>
        <taxon>Rhizopus</taxon>
    </lineage>
</organism>
<protein>
    <submittedName>
        <fullName evidence="2">Uncharacterized protein</fullName>
    </submittedName>
</protein>
<dbReference type="OrthoDB" id="10395064at2759"/>
<keyword evidence="1" id="KW-0812">Transmembrane</keyword>
<dbReference type="GeneID" id="93611792"/>
<sequence length="124" mass="14012">MTRKLSLLFTTTHTSAFNTIHIIAAVLGIIGAVVVGLSIFIICRKRKRKKRHRITEKQNTTRNRFADDFETIETPTPAIIHHSPIMQQHQLQQQLQLEIPKACHCSTSTSSTSPLIIPPPPYHP</sequence>
<proteinExistence type="predicted"/>
<name>I1BV86_RHIO9</name>
<keyword evidence="1" id="KW-0472">Membrane</keyword>
<dbReference type="VEuPathDB" id="FungiDB:RO3G_04821"/>